<evidence type="ECO:0000256" key="1">
    <source>
        <dbReference type="SAM" id="MobiDB-lite"/>
    </source>
</evidence>
<sequence length="197" mass="19394">MRAAKRLQLSSQITAASRATLEPSIGASLILPIFWAEEASEISAVQVATCRGGVYRAQRVTAALHAVSYPAAAVLAALAGMAALVAVRPRRQTARVAAASHRDHDDASGNANVGGAAITSATDSLWAGSSTGALVAAASTAAFKPGAAPAPPPRSPAGPVMKPNPAPSETAACGAGEFGTPAGFPSTGIAGAMALTV</sequence>
<gene>
    <name evidence="3" type="primary">PLESTBF000161</name>
    <name evidence="3" type="ORF">PLESTB_000323700</name>
</gene>
<organism evidence="3 4">
    <name type="scientific">Pleodorina starrii</name>
    <dbReference type="NCBI Taxonomy" id="330485"/>
    <lineage>
        <taxon>Eukaryota</taxon>
        <taxon>Viridiplantae</taxon>
        <taxon>Chlorophyta</taxon>
        <taxon>core chlorophytes</taxon>
        <taxon>Chlorophyceae</taxon>
        <taxon>CS clade</taxon>
        <taxon>Chlamydomonadales</taxon>
        <taxon>Volvocaceae</taxon>
        <taxon>Pleodorina</taxon>
    </lineage>
</organism>
<evidence type="ECO:0000313" key="3">
    <source>
        <dbReference type="EMBL" id="GLC49926.1"/>
    </source>
</evidence>
<feature type="compositionally biased region" description="Pro residues" evidence="1">
    <location>
        <begin position="148"/>
        <end position="166"/>
    </location>
</feature>
<keyword evidence="2" id="KW-0812">Transmembrane</keyword>
<keyword evidence="2" id="KW-1133">Transmembrane helix</keyword>
<comment type="caution">
    <text evidence="3">The sequence shown here is derived from an EMBL/GenBank/DDBJ whole genome shotgun (WGS) entry which is preliminary data.</text>
</comment>
<evidence type="ECO:0000256" key="2">
    <source>
        <dbReference type="SAM" id="Phobius"/>
    </source>
</evidence>
<feature type="transmembrane region" description="Helical" evidence="2">
    <location>
        <begin position="67"/>
        <end position="87"/>
    </location>
</feature>
<proteinExistence type="predicted"/>
<reference evidence="3 4" key="1">
    <citation type="journal article" date="2023" name="Commun. Biol.">
        <title>Reorganization of the ancestral sex-determining regions during the evolution of trioecy in Pleodorina starrii.</title>
        <authorList>
            <person name="Takahashi K."/>
            <person name="Suzuki S."/>
            <person name="Kawai-Toyooka H."/>
            <person name="Yamamoto K."/>
            <person name="Hamaji T."/>
            <person name="Ootsuki R."/>
            <person name="Yamaguchi H."/>
            <person name="Kawachi M."/>
            <person name="Higashiyama T."/>
            <person name="Nozaki H."/>
        </authorList>
    </citation>
    <scope>NUCLEOTIDE SEQUENCE [LARGE SCALE GENOMIC DNA]</scope>
    <source>
        <strain evidence="3 4">NIES-4479</strain>
    </source>
</reference>
<keyword evidence="2" id="KW-0472">Membrane</keyword>
<accession>A0A9W6BEA2</accession>
<dbReference type="AlphaFoldDB" id="A0A9W6BEA2"/>
<feature type="region of interest" description="Disordered" evidence="1">
    <location>
        <begin position="144"/>
        <end position="174"/>
    </location>
</feature>
<name>A0A9W6BEA2_9CHLO</name>
<evidence type="ECO:0000313" key="4">
    <source>
        <dbReference type="Proteomes" id="UP001165080"/>
    </source>
</evidence>
<keyword evidence="4" id="KW-1185">Reference proteome</keyword>
<protein>
    <submittedName>
        <fullName evidence="3">Uncharacterized protein</fullName>
    </submittedName>
</protein>
<dbReference type="EMBL" id="BRXU01000003">
    <property type="protein sequence ID" value="GLC49926.1"/>
    <property type="molecule type" value="Genomic_DNA"/>
</dbReference>
<dbReference type="Proteomes" id="UP001165080">
    <property type="component" value="Unassembled WGS sequence"/>
</dbReference>